<reference evidence="7 8" key="1">
    <citation type="submission" date="2019-05" db="EMBL/GenBank/DDBJ databases">
        <title>Kocuria coralli sp. nov., a novel actinobacterium isolated from coral reef seawater.</title>
        <authorList>
            <person name="Li J."/>
        </authorList>
    </citation>
    <scope>NUCLEOTIDE SEQUENCE [LARGE SCALE GENOMIC DNA]</scope>
    <source>
        <strain evidence="7 8">SCSIO 13007</strain>
    </source>
</reference>
<dbReference type="InterPro" id="IPR044068">
    <property type="entry name" value="CB"/>
</dbReference>
<evidence type="ECO:0000256" key="4">
    <source>
        <dbReference type="PROSITE-ProRule" id="PRU01248"/>
    </source>
</evidence>
<dbReference type="EMBL" id="SZWF01000004">
    <property type="protein sequence ID" value="KAA9394780.1"/>
    <property type="molecule type" value="Genomic_DNA"/>
</dbReference>
<dbReference type="PANTHER" id="PTHR30349">
    <property type="entry name" value="PHAGE INTEGRASE-RELATED"/>
    <property type="match status" value="1"/>
</dbReference>
<evidence type="ECO:0000256" key="2">
    <source>
        <dbReference type="ARBA" id="ARBA00023125"/>
    </source>
</evidence>
<dbReference type="SUPFAM" id="SSF56349">
    <property type="entry name" value="DNA breaking-rejoining enzymes"/>
    <property type="match status" value="1"/>
</dbReference>
<sequence length="367" mass="40388">MAFIRKRLRKDGSVAFTVQWVDPDTGKQTTRTLATEQDAKELADFLNANGQSFALAAQAASKLRSTAPPLSVVIDDHITQLTQISDQTRAKYRRDAARHITSVLGSIPVDTLTRRDAAAWLNGLSLSSKSKKNIHSILSAALSTAMSEKLITENVARGLKPPRAERREPVFLTEIETDLIMSTLPRHYQPFISLLLDTGLRWGEAAALEVRDITFTGEGDELRGVVSVTKAWRDSPTGRVKGPPKTKRGRRNVTMPKALTATIHDHIQTSGKAPSDALFTNTAGSTILASGFHEDIWRPTMKTLEHKLRRRPWVHDLRHTHASRLIAAGVPLTVIQRRLGHESIKTTSDLYGHLADDADAQAAAALD</sequence>
<evidence type="ECO:0000313" key="7">
    <source>
        <dbReference type="EMBL" id="KAA9394780.1"/>
    </source>
</evidence>
<evidence type="ECO:0000259" key="6">
    <source>
        <dbReference type="PROSITE" id="PS51900"/>
    </source>
</evidence>
<accession>A0A5J5KZL0</accession>
<dbReference type="Gene3D" id="1.10.443.10">
    <property type="entry name" value="Intergrase catalytic core"/>
    <property type="match status" value="1"/>
</dbReference>
<dbReference type="InterPro" id="IPR050090">
    <property type="entry name" value="Tyrosine_recombinase_XerCD"/>
</dbReference>
<dbReference type="PROSITE" id="PS51898">
    <property type="entry name" value="TYR_RECOMBINASE"/>
    <property type="match status" value="1"/>
</dbReference>
<proteinExistence type="inferred from homology"/>
<keyword evidence="8" id="KW-1185">Reference proteome</keyword>
<dbReference type="PROSITE" id="PS51900">
    <property type="entry name" value="CB"/>
    <property type="match status" value="1"/>
</dbReference>
<dbReference type="GO" id="GO:0015074">
    <property type="term" value="P:DNA integration"/>
    <property type="evidence" value="ECO:0007669"/>
    <property type="project" value="InterPro"/>
</dbReference>
<dbReference type="Pfam" id="PF00589">
    <property type="entry name" value="Phage_integrase"/>
    <property type="match status" value="1"/>
</dbReference>
<comment type="similarity">
    <text evidence="1">Belongs to the 'phage' integrase family.</text>
</comment>
<keyword evidence="3" id="KW-0233">DNA recombination</keyword>
<organism evidence="7 8">
    <name type="scientific">Kocuria coralli</name>
    <dbReference type="NCBI Taxonomy" id="1461025"/>
    <lineage>
        <taxon>Bacteria</taxon>
        <taxon>Bacillati</taxon>
        <taxon>Actinomycetota</taxon>
        <taxon>Actinomycetes</taxon>
        <taxon>Micrococcales</taxon>
        <taxon>Micrococcaceae</taxon>
        <taxon>Kocuria</taxon>
    </lineage>
</organism>
<evidence type="ECO:0000256" key="1">
    <source>
        <dbReference type="ARBA" id="ARBA00008857"/>
    </source>
</evidence>
<dbReference type="InterPro" id="IPR002104">
    <property type="entry name" value="Integrase_catalytic"/>
</dbReference>
<feature type="domain" description="Tyr recombinase" evidence="5">
    <location>
        <begin position="167"/>
        <end position="364"/>
    </location>
</feature>
<evidence type="ECO:0000259" key="5">
    <source>
        <dbReference type="PROSITE" id="PS51898"/>
    </source>
</evidence>
<dbReference type="GO" id="GO:0003677">
    <property type="term" value="F:DNA binding"/>
    <property type="evidence" value="ECO:0007669"/>
    <property type="project" value="UniProtKB-UniRule"/>
</dbReference>
<evidence type="ECO:0000256" key="3">
    <source>
        <dbReference type="ARBA" id="ARBA00023172"/>
    </source>
</evidence>
<comment type="caution">
    <text evidence="7">The sequence shown here is derived from an EMBL/GenBank/DDBJ whole genome shotgun (WGS) entry which is preliminary data.</text>
</comment>
<dbReference type="GO" id="GO:0006310">
    <property type="term" value="P:DNA recombination"/>
    <property type="evidence" value="ECO:0007669"/>
    <property type="project" value="UniProtKB-KW"/>
</dbReference>
<feature type="domain" description="Core-binding (CB)" evidence="6">
    <location>
        <begin position="68"/>
        <end position="146"/>
    </location>
</feature>
<dbReference type="Gene3D" id="1.10.150.130">
    <property type="match status" value="1"/>
</dbReference>
<dbReference type="Proteomes" id="UP000325957">
    <property type="component" value="Unassembled WGS sequence"/>
</dbReference>
<dbReference type="PANTHER" id="PTHR30349:SF64">
    <property type="entry name" value="PROPHAGE INTEGRASE INTD-RELATED"/>
    <property type="match status" value="1"/>
</dbReference>
<dbReference type="InterPro" id="IPR011010">
    <property type="entry name" value="DNA_brk_join_enz"/>
</dbReference>
<protein>
    <submittedName>
        <fullName evidence="7">Site-specific integrase</fullName>
    </submittedName>
</protein>
<dbReference type="OrthoDB" id="1822491at2"/>
<dbReference type="CDD" id="cd01189">
    <property type="entry name" value="INT_ICEBs1_C_like"/>
    <property type="match status" value="1"/>
</dbReference>
<gene>
    <name evidence="7" type="ORF">FCK90_04380</name>
</gene>
<dbReference type="AlphaFoldDB" id="A0A5J5KZL0"/>
<dbReference type="RefSeq" id="WP_158033093.1">
    <property type="nucleotide sequence ID" value="NZ_ML708613.1"/>
</dbReference>
<name>A0A5J5KZL0_9MICC</name>
<dbReference type="InterPro" id="IPR010998">
    <property type="entry name" value="Integrase_recombinase_N"/>
</dbReference>
<keyword evidence="2 4" id="KW-0238">DNA-binding</keyword>
<evidence type="ECO:0000313" key="8">
    <source>
        <dbReference type="Proteomes" id="UP000325957"/>
    </source>
</evidence>
<dbReference type="InterPro" id="IPR013762">
    <property type="entry name" value="Integrase-like_cat_sf"/>
</dbReference>